<dbReference type="EMBL" id="KN412928">
    <property type="protein sequence ID" value="KHG19388.1"/>
    <property type="molecule type" value="Genomic_DNA"/>
</dbReference>
<evidence type="ECO:0000313" key="2">
    <source>
        <dbReference type="Proteomes" id="UP000032142"/>
    </source>
</evidence>
<dbReference type="Proteomes" id="UP000032142">
    <property type="component" value="Unassembled WGS sequence"/>
</dbReference>
<protein>
    <submittedName>
        <fullName evidence="1">Uncharacterized protein</fullName>
    </submittedName>
</protein>
<gene>
    <name evidence="1" type="ORF">F383_00656</name>
</gene>
<dbReference type="AlphaFoldDB" id="A0A0B0NY33"/>
<proteinExistence type="predicted"/>
<keyword evidence="2" id="KW-1185">Reference proteome</keyword>
<sequence length="45" mass="5552">MSYLQLFTNSKIISIRYSYFKYINYSITYIHFKYLPIYKSSILII</sequence>
<accession>A0A0B0NY33</accession>
<organism evidence="1 2">
    <name type="scientific">Gossypium arboreum</name>
    <name type="common">Tree cotton</name>
    <name type="synonym">Gossypium nanking</name>
    <dbReference type="NCBI Taxonomy" id="29729"/>
    <lineage>
        <taxon>Eukaryota</taxon>
        <taxon>Viridiplantae</taxon>
        <taxon>Streptophyta</taxon>
        <taxon>Embryophyta</taxon>
        <taxon>Tracheophyta</taxon>
        <taxon>Spermatophyta</taxon>
        <taxon>Magnoliopsida</taxon>
        <taxon>eudicotyledons</taxon>
        <taxon>Gunneridae</taxon>
        <taxon>Pentapetalae</taxon>
        <taxon>rosids</taxon>
        <taxon>malvids</taxon>
        <taxon>Malvales</taxon>
        <taxon>Malvaceae</taxon>
        <taxon>Malvoideae</taxon>
        <taxon>Gossypium</taxon>
    </lineage>
</organism>
<evidence type="ECO:0000313" key="1">
    <source>
        <dbReference type="EMBL" id="KHG19388.1"/>
    </source>
</evidence>
<name>A0A0B0NY33_GOSAR</name>
<reference evidence="2" key="1">
    <citation type="submission" date="2014-09" db="EMBL/GenBank/DDBJ databases">
        <authorList>
            <person name="Mudge J."/>
            <person name="Ramaraj T."/>
            <person name="Lindquist I.E."/>
            <person name="Bharti A.K."/>
            <person name="Sundararajan A."/>
            <person name="Cameron C.T."/>
            <person name="Woodward J.E."/>
            <person name="May G.D."/>
            <person name="Brubaker C."/>
            <person name="Broadhvest J."/>
            <person name="Wilkins T.A."/>
        </authorList>
    </citation>
    <scope>NUCLEOTIDE SEQUENCE</scope>
    <source>
        <strain evidence="2">cv. AKA8401</strain>
    </source>
</reference>